<sequence>MTCSSTDISPGTVSIIRSDTSVTSAAVSTTASSSTPFGFTLTLNMESDLICCSMNYLIYLAMQSADLQNQALYALAADEMLHSQALYALAAVELLHSQAPVVAVYVVAALNTESTVDYTSPEHPQAYSAIDMVDLAALNGVVGHCDHMPMEHPQVYLGIYTVDLTDPNGVIGPVVGLLPALALHFLLLLFL</sequence>
<evidence type="ECO:0000256" key="1">
    <source>
        <dbReference type="SAM" id="Phobius"/>
    </source>
</evidence>
<keyword evidence="1" id="KW-1133">Transmembrane helix</keyword>
<reference evidence="2" key="1">
    <citation type="submission" date="2022-11" db="EMBL/GenBank/DDBJ databases">
        <title>Centuries of genome instability and evolution in soft-shell clam transmissible cancer (bioRxiv).</title>
        <authorList>
            <person name="Hart S.F.M."/>
            <person name="Yonemitsu M.A."/>
            <person name="Giersch R.M."/>
            <person name="Beal B.F."/>
            <person name="Arriagada G."/>
            <person name="Davis B.W."/>
            <person name="Ostrander E.A."/>
            <person name="Goff S.P."/>
            <person name="Metzger M.J."/>
        </authorList>
    </citation>
    <scope>NUCLEOTIDE SEQUENCE</scope>
    <source>
        <strain evidence="2">MELC-2E11</strain>
        <tissue evidence="2">Siphon/mantle</tissue>
    </source>
</reference>
<dbReference type="Proteomes" id="UP001164746">
    <property type="component" value="Chromosome 9"/>
</dbReference>
<keyword evidence="1" id="KW-0472">Membrane</keyword>
<accession>A0ABY7EUZ5</accession>
<feature type="transmembrane region" description="Helical" evidence="1">
    <location>
        <begin position="170"/>
        <end position="190"/>
    </location>
</feature>
<keyword evidence="1" id="KW-0812">Transmembrane</keyword>
<protein>
    <recommendedName>
        <fullName evidence="4">Ferritin</fullName>
    </recommendedName>
</protein>
<feature type="non-terminal residue" evidence="2">
    <location>
        <position position="191"/>
    </location>
</feature>
<name>A0ABY7EUZ5_MYAAR</name>
<organism evidence="2 3">
    <name type="scientific">Mya arenaria</name>
    <name type="common">Soft-shell clam</name>
    <dbReference type="NCBI Taxonomy" id="6604"/>
    <lineage>
        <taxon>Eukaryota</taxon>
        <taxon>Metazoa</taxon>
        <taxon>Spiralia</taxon>
        <taxon>Lophotrochozoa</taxon>
        <taxon>Mollusca</taxon>
        <taxon>Bivalvia</taxon>
        <taxon>Autobranchia</taxon>
        <taxon>Heteroconchia</taxon>
        <taxon>Euheterodonta</taxon>
        <taxon>Imparidentia</taxon>
        <taxon>Neoheterodontei</taxon>
        <taxon>Myida</taxon>
        <taxon>Myoidea</taxon>
        <taxon>Myidae</taxon>
        <taxon>Mya</taxon>
    </lineage>
</organism>
<evidence type="ECO:0000313" key="3">
    <source>
        <dbReference type="Proteomes" id="UP001164746"/>
    </source>
</evidence>
<evidence type="ECO:0000313" key="2">
    <source>
        <dbReference type="EMBL" id="WAR13758.1"/>
    </source>
</evidence>
<dbReference type="EMBL" id="CP111020">
    <property type="protein sequence ID" value="WAR13758.1"/>
    <property type="molecule type" value="Genomic_DNA"/>
</dbReference>
<gene>
    <name evidence="2" type="ORF">MAR_003863</name>
</gene>
<keyword evidence="3" id="KW-1185">Reference proteome</keyword>
<evidence type="ECO:0008006" key="4">
    <source>
        <dbReference type="Google" id="ProtNLM"/>
    </source>
</evidence>
<proteinExistence type="predicted"/>